<sequence length="137" mass="15313">MGVACRTQLLTGKNATPPDCHVVQHTRTIFELFQDIIRKKCSDKVLICHTRKNAPPPGGHVFQQTRIIFKLVKDNISKNLLNKFHEDWTIKMASTVENASPLAAIFFSRPKTFSKQGLFVKHACPPYGLSVVVAAIV</sequence>
<protein>
    <submittedName>
        <fullName evidence="1">Uncharacterized protein</fullName>
    </submittedName>
</protein>
<reference evidence="1" key="2">
    <citation type="submission" date="2020-11" db="EMBL/GenBank/DDBJ databases">
        <authorList>
            <person name="McCartney M.A."/>
            <person name="Auch B."/>
            <person name="Kono T."/>
            <person name="Mallez S."/>
            <person name="Becker A."/>
            <person name="Gohl D.M."/>
            <person name="Silverstein K.A.T."/>
            <person name="Koren S."/>
            <person name="Bechman K.B."/>
            <person name="Herman A."/>
            <person name="Abrahante J.E."/>
            <person name="Garbe J."/>
        </authorList>
    </citation>
    <scope>NUCLEOTIDE SEQUENCE</scope>
    <source>
        <strain evidence="1">Duluth1</strain>
        <tissue evidence="1">Whole animal</tissue>
    </source>
</reference>
<dbReference type="Proteomes" id="UP000828390">
    <property type="component" value="Unassembled WGS sequence"/>
</dbReference>
<evidence type="ECO:0000313" key="2">
    <source>
        <dbReference type="Proteomes" id="UP000828390"/>
    </source>
</evidence>
<proteinExistence type="predicted"/>
<name>A0A9D3YH12_DREPO</name>
<dbReference type="EMBL" id="JAIWYP010000015">
    <property type="protein sequence ID" value="KAH3699145.1"/>
    <property type="molecule type" value="Genomic_DNA"/>
</dbReference>
<organism evidence="1 2">
    <name type="scientific">Dreissena polymorpha</name>
    <name type="common">Zebra mussel</name>
    <name type="synonym">Mytilus polymorpha</name>
    <dbReference type="NCBI Taxonomy" id="45954"/>
    <lineage>
        <taxon>Eukaryota</taxon>
        <taxon>Metazoa</taxon>
        <taxon>Spiralia</taxon>
        <taxon>Lophotrochozoa</taxon>
        <taxon>Mollusca</taxon>
        <taxon>Bivalvia</taxon>
        <taxon>Autobranchia</taxon>
        <taxon>Heteroconchia</taxon>
        <taxon>Euheterodonta</taxon>
        <taxon>Imparidentia</taxon>
        <taxon>Neoheterodontei</taxon>
        <taxon>Myida</taxon>
        <taxon>Dreissenoidea</taxon>
        <taxon>Dreissenidae</taxon>
        <taxon>Dreissena</taxon>
    </lineage>
</organism>
<dbReference type="AlphaFoldDB" id="A0A9D3YH12"/>
<gene>
    <name evidence="1" type="ORF">DPMN_074099</name>
</gene>
<comment type="caution">
    <text evidence="1">The sequence shown here is derived from an EMBL/GenBank/DDBJ whole genome shotgun (WGS) entry which is preliminary data.</text>
</comment>
<accession>A0A9D3YH12</accession>
<evidence type="ECO:0000313" key="1">
    <source>
        <dbReference type="EMBL" id="KAH3699145.1"/>
    </source>
</evidence>
<keyword evidence="2" id="KW-1185">Reference proteome</keyword>
<reference evidence="1" key="1">
    <citation type="journal article" date="2019" name="bioRxiv">
        <title>The Genome of the Zebra Mussel, Dreissena polymorpha: A Resource for Invasive Species Research.</title>
        <authorList>
            <person name="McCartney M.A."/>
            <person name="Auch B."/>
            <person name="Kono T."/>
            <person name="Mallez S."/>
            <person name="Zhang Y."/>
            <person name="Obille A."/>
            <person name="Becker A."/>
            <person name="Abrahante J.E."/>
            <person name="Garbe J."/>
            <person name="Badalamenti J.P."/>
            <person name="Herman A."/>
            <person name="Mangelson H."/>
            <person name="Liachko I."/>
            <person name="Sullivan S."/>
            <person name="Sone E.D."/>
            <person name="Koren S."/>
            <person name="Silverstein K.A.T."/>
            <person name="Beckman K.B."/>
            <person name="Gohl D.M."/>
        </authorList>
    </citation>
    <scope>NUCLEOTIDE SEQUENCE</scope>
    <source>
        <strain evidence="1">Duluth1</strain>
        <tissue evidence="1">Whole animal</tissue>
    </source>
</reference>